<sequence>MSVEVGKPAPDFTLPTDGGGSVSLKKLRGKKVVLYFYPKDDTPGCTKEACGFRDSLPDFSGLDAEIIGVSKDSVAKHDKFKAKYELPFTLASDEEGTTVEAYGSWVEKAMYGKKYMGIDRSTFLIDEKGVLRAEWRKVKVPGHVEEVLAKTKEL</sequence>
<proteinExistence type="inferred from homology"/>
<evidence type="ECO:0000256" key="6">
    <source>
        <dbReference type="ARBA" id="ARBA00023157"/>
    </source>
</evidence>
<dbReference type="InterPro" id="IPR013766">
    <property type="entry name" value="Thioredoxin_domain"/>
</dbReference>
<evidence type="ECO:0000256" key="10">
    <source>
        <dbReference type="ARBA" id="ARBA00049091"/>
    </source>
</evidence>
<dbReference type="InterPro" id="IPR024706">
    <property type="entry name" value="Peroxiredoxin_AhpC-typ"/>
</dbReference>
<dbReference type="PIRSF" id="PIRSF000239">
    <property type="entry name" value="AHPC"/>
    <property type="match status" value="1"/>
</dbReference>
<evidence type="ECO:0000259" key="12">
    <source>
        <dbReference type="PROSITE" id="PS51352"/>
    </source>
</evidence>
<dbReference type="GO" id="GO:0045454">
    <property type="term" value="P:cell redox homeostasis"/>
    <property type="evidence" value="ECO:0007669"/>
    <property type="project" value="TreeGrafter"/>
</dbReference>
<dbReference type="PANTHER" id="PTHR42801:SF4">
    <property type="entry name" value="AHPC_TSA FAMILY PROTEIN"/>
    <property type="match status" value="1"/>
</dbReference>
<evidence type="ECO:0000256" key="11">
    <source>
        <dbReference type="PIRSR" id="PIRSR000239-1"/>
    </source>
</evidence>
<dbReference type="InterPro" id="IPR036249">
    <property type="entry name" value="Thioredoxin-like_sf"/>
</dbReference>
<keyword evidence="3" id="KW-0575">Peroxidase</keyword>
<dbReference type="FunFam" id="3.40.30.10:FF:000007">
    <property type="entry name" value="Thioredoxin-dependent thiol peroxidase"/>
    <property type="match status" value="1"/>
</dbReference>
<keyword evidence="5" id="KW-0560">Oxidoreductase</keyword>
<name>A0A812ZX22_9DINO</name>
<protein>
    <recommendedName>
        <fullName evidence="2">thioredoxin-dependent peroxiredoxin</fullName>
        <ecNumber evidence="2">1.11.1.24</ecNumber>
    </recommendedName>
    <alternativeName>
        <fullName evidence="8">Thioredoxin peroxidase</fullName>
    </alternativeName>
</protein>
<dbReference type="GO" id="GO:0008379">
    <property type="term" value="F:thioredoxin peroxidase activity"/>
    <property type="evidence" value="ECO:0007669"/>
    <property type="project" value="TreeGrafter"/>
</dbReference>
<keyword evidence="14" id="KW-1185">Reference proteome</keyword>
<evidence type="ECO:0000256" key="8">
    <source>
        <dbReference type="ARBA" id="ARBA00032824"/>
    </source>
</evidence>
<comment type="caution">
    <text evidence="13">The sequence shown here is derived from an EMBL/GenBank/DDBJ whole genome shotgun (WGS) entry which is preliminary data.</text>
</comment>
<evidence type="ECO:0000256" key="9">
    <source>
        <dbReference type="ARBA" id="ARBA00038489"/>
    </source>
</evidence>
<dbReference type="GO" id="GO:0034599">
    <property type="term" value="P:cellular response to oxidative stress"/>
    <property type="evidence" value="ECO:0007669"/>
    <property type="project" value="TreeGrafter"/>
</dbReference>
<feature type="domain" description="Thioredoxin" evidence="12">
    <location>
        <begin position="3"/>
        <end position="154"/>
    </location>
</feature>
<dbReference type="EC" id="1.11.1.24" evidence="2"/>
<comment type="catalytic activity">
    <reaction evidence="10">
        <text>a hydroperoxide + [thioredoxin]-dithiol = an alcohol + [thioredoxin]-disulfide + H2O</text>
        <dbReference type="Rhea" id="RHEA:62620"/>
        <dbReference type="Rhea" id="RHEA-COMP:10698"/>
        <dbReference type="Rhea" id="RHEA-COMP:10700"/>
        <dbReference type="ChEBI" id="CHEBI:15377"/>
        <dbReference type="ChEBI" id="CHEBI:29950"/>
        <dbReference type="ChEBI" id="CHEBI:30879"/>
        <dbReference type="ChEBI" id="CHEBI:35924"/>
        <dbReference type="ChEBI" id="CHEBI:50058"/>
        <dbReference type="EC" id="1.11.1.24"/>
    </reaction>
</comment>
<dbReference type="InterPro" id="IPR000866">
    <property type="entry name" value="AhpC/TSA"/>
</dbReference>
<dbReference type="CDD" id="cd03017">
    <property type="entry name" value="PRX_BCP"/>
    <property type="match status" value="1"/>
</dbReference>
<evidence type="ECO:0000256" key="4">
    <source>
        <dbReference type="ARBA" id="ARBA00022862"/>
    </source>
</evidence>
<evidence type="ECO:0000313" key="13">
    <source>
        <dbReference type="EMBL" id="CAE7841844.1"/>
    </source>
</evidence>
<dbReference type="PANTHER" id="PTHR42801">
    <property type="entry name" value="THIOREDOXIN-DEPENDENT PEROXIDE REDUCTASE"/>
    <property type="match status" value="1"/>
</dbReference>
<reference evidence="13" key="1">
    <citation type="submission" date="2021-02" db="EMBL/GenBank/DDBJ databases">
        <authorList>
            <person name="Dougan E. K."/>
            <person name="Rhodes N."/>
            <person name="Thang M."/>
            <person name="Chan C."/>
        </authorList>
    </citation>
    <scope>NUCLEOTIDE SEQUENCE</scope>
</reference>
<evidence type="ECO:0000313" key="14">
    <source>
        <dbReference type="Proteomes" id="UP000601435"/>
    </source>
</evidence>
<evidence type="ECO:0000256" key="7">
    <source>
        <dbReference type="ARBA" id="ARBA00023284"/>
    </source>
</evidence>
<evidence type="ECO:0000256" key="1">
    <source>
        <dbReference type="ARBA" id="ARBA00011245"/>
    </source>
</evidence>
<dbReference type="OrthoDB" id="338622at2759"/>
<dbReference type="Gene3D" id="3.40.30.10">
    <property type="entry name" value="Glutaredoxin"/>
    <property type="match status" value="1"/>
</dbReference>
<keyword evidence="7" id="KW-0676">Redox-active center</keyword>
<dbReference type="PROSITE" id="PS51352">
    <property type="entry name" value="THIOREDOXIN_2"/>
    <property type="match status" value="1"/>
</dbReference>
<dbReference type="Pfam" id="PF00578">
    <property type="entry name" value="AhpC-TSA"/>
    <property type="match status" value="1"/>
</dbReference>
<dbReference type="GO" id="GO:0005737">
    <property type="term" value="C:cytoplasm"/>
    <property type="evidence" value="ECO:0007669"/>
    <property type="project" value="TreeGrafter"/>
</dbReference>
<evidence type="ECO:0000256" key="5">
    <source>
        <dbReference type="ARBA" id="ARBA00023002"/>
    </source>
</evidence>
<dbReference type="AlphaFoldDB" id="A0A812ZX22"/>
<comment type="similarity">
    <text evidence="9">Belongs to the peroxiredoxin family. BCP/PrxQ subfamily.</text>
</comment>
<organism evidence="13 14">
    <name type="scientific">Symbiodinium necroappetens</name>
    <dbReference type="NCBI Taxonomy" id="1628268"/>
    <lineage>
        <taxon>Eukaryota</taxon>
        <taxon>Sar</taxon>
        <taxon>Alveolata</taxon>
        <taxon>Dinophyceae</taxon>
        <taxon>Suessiales</taxon>
        <taxon>Symbiodiniaceae</taxon>
        <taxon>Symbiodinium</taxon>
    </lineage>
</organism>
<accession>A0A812ZX22</accession>
<keyword evidence="4" id="KW-0049">Antioxidant</keyword>
<gene>
    <name evidence="13" type="primary">bcp</name>
    <name evidence="13" type="ORF">SNEC2469_LOCUS25566</name>
</gene>
<dbReference type="NCBIfam" id="NF006960">
    <property type="entry name" value="PRK09437.1"/>
    <property type="match status" value="1"/>
</dbReference>
<comment type="subunit">
    <text evidence="1">Monomer.</text>
</comment>
<feature type="active site" description="Cysteine sulfenic acid (-SOH) intermediate; for peroxidase activity" evidence="11">
    <location>
        <position position="45"/>
    </location>
</feature>
<evidence type="ECO:0000256" key="2">
    <source>
        <dbReference type="ARBA" id="ARBA00013017"/>
    </source>
</evidence>
<dbReference type="Proteomes" id="UP000601435">
    <property type="component" value="Unassembled WGS sequence"/>
</dbReference>
<keyword evidence="6" id="KW-1015">Disulfide bond</keyword>
<evidence type="ECO:0000256" key="3">
    <source>
        <dbReference type="ARBA" id="ARBA00022559"/>
    </source>
</evidence>
<dbReference type="InterPro" id="IPR050924">
    <property type="entry name" value="Peroxiredoxin_BCP/PrxQ"/>
</dbReference>
<dbReference type="SUPFAM" id="SSF52833">
    <property type="entry name" value="Thioredoxin-like"/>
    <property type="match status" value="1"/>
</dbReference>
<dbReference type="EMBL" id="CAJNJA010050586">
    <property type="protein sequence ID" value="CAE7841844.1"/>
    <property type="molecule type" value="Genomic_DNA"/>
</dbReference>